<evidence type="ECO:0000256" key="12">
    <source>
        <dbReference type="ARBA" id="ARBA00023136"/>
    </source>
</evidence>
<evidence type="ECO:0000256" key="11">
    <source>
        <dbReference type="ARBA" id="ARBA00022989"/>
    </source>
</evidence>
<dbReference type="CDD" id="cd00860">
    <property type="entry name" value="ThrRS_anticodon"/>
    <property type="match status" value="1"/>
</dbReference>
<dbReference type="SUPFAM" id="SSF55681">
    <property type="entry name" value="Class II aaRS and biotin synthetases"/>
    <property type="match status" value="1"/>
</dbReference>
<dbReference type="GO" id="GO:0046872">
    <property type="term" value="F:metal ion binding"/>
    <property type="evidence" value="ECO:0007669"/>
    <property type="project" value="UniProtKB-KW"/>
</dbReference>
<dbReference type="PROSITE" id="PS51880">
    <property type="entry name" value="TGS"/>
    <property type="match status" value="1"/>
</dbReference>
<protein>
    <recommendedName>
        <fullName evidence="3">threonine--tRNA ligase</fullName>
        <ecNumber evidence="3">6.1.1.3</ecNumber>
    </recommendedName>
    <alternativeName>
        <fullName evidence="14">Threonyl-tRNA synthetase</fullName>
    </alternativeName>
</protein>
<gene>
    <name evidence="20" type="ORF">KUDE01_010081</name>
</gene>
<evidence type="ECO:0000256" key="6">
    <source>
        <dbReference type="ARBA" id="ARBA00022723"/>
    </source>
</evidence>
<feature type="domain" description="Aminoacyl-transfer RNA synthetases class-II family profile" evidence="18">
    <location>
        <begin position="427"/>
        <end position="688"/>
    </location>
</feature>
<name>A0AAD9BYA1_DISEL</name>
<dbReference type="Pfam" id="PF05154">
    <property type="entry name" value="TM2"/>
    <property type="match status" value="1"/>
</dbReference>
<evidence type="ECO:0000256" key="15">
    <source>
        <dbReference type="ARBA" id="ARBA00049515"/>
    </source>
</evidence>
<accession>A0AAD9BYA1</accession>
<feature type="transmembrane region" description="Helical" evidence="17">
    <location>
        <begin position="993"/>
        <end position="1015"/>
    </location>
</feature>
<dbReference type="InterPro" id="IPR006195">
    <property type="entry name" value="aa-tRNA-synth_II"/>
</dbReference>
<dbReference type="AlphaFoldDB" id="A0AAD9BYA1"/>
<keyword evidence="8" id="KW-0862">Zinc</keyword>
<evidence type="ECO:0000256" key="5">
    <source>
        <dbReference type="ARBA" id="ARBA00022692"/>
    </source>
</evidence>
<dbReference type="InterPro" id="IPR018163">
    <property type="entry name" value="Thr/Ala-tRNA-synth_IIc_edit"/>
</dbReference>
<keyword evidence="4 20" id="KW-0436">Ligase</keyword>
<dbReference type="InterPro" id="IPR012675">
    <property type="entry name" value="Beta-grasp_dom_sf"/>
</dbReference>
<dbReference type="Gene3D" id="3.10.20.30">
    <property type="match status" value="1"/>
</dbReference>
<evidence type="ECO:0000256" key="3">
    <source>
        <dbReference type="ARBA" id="ARBA00013163"/>
    </source>
</evidence>
<comment type="catalytic activity">
    <reaction evidence="15">
        <text>tRNA(Thr) + L-threonine + ATP = L-threonyl-tRNA(Thr) + AMP + diphosphate + H(+)</text>
        <dbReference type="Rhea" id="RHEA:24624"/>
        <dbReference type="Rhea" id="RHEA-COMP:9670"/>
        <dbReference type="Rhea" id="RHEA-COMP:9704"/>
        <dbReference type="ChEBI" id="CHEBI:15378"/>
        <dbReference type="ChEBI" id="CHEBI:30616"/>
        <dbReference type="ChEBI" id="CHEBI:33019"/>
        <dbReference type="ChEBI" id="CHEBI:57926"/>
        <dbReference type="ChEBI" id="CHEBI:78442"/>
        <dbReference type="ChEBI" id="CHEBI:78534"/>
        <dbReference type="ChEBI" id="CHEBI:456215"/>
        <dbReference type="EC" id="6.1.1.3"/>
    </reaction>
</comment>
<organism evidence="20 21">
    <name type="scientific">Dissostichus eleginoides</name>
    <name type="common">Patagonian toothfish</name>
    <name type="synonym">Dissostichus amissus</name>
    <dbReference type="NCBI Taxonomy" id="100907"/>
    <lineage>
        <taxon>Eukaryota</taxon>
        <taxon>Metazoa</taxon>
        <taxon>Chordata</taxon>
        <taxon>Craniata</taxon>
        <taxon>Vertebrata</taxon>
        <taxon>Euteleostomi</taxon>
        <taxon>Actinopterygii</taxon>
        <taxon>Neopterygii</taxon>
        <taxon>Teleostei</taxon>
        <taxon>Neoteleostei</taxon>
        <taxon>Acanthomorphata</taxon>
        <taxon>Eupercaria</taxon>
        <taxon>Perciformes</taxon>
        <taxon>Notothenioidei</taxon>
        <taxon>Nototheniidae</taxon>
        <taxon>Dissostichus</taxon>
    </lineage>
</organism>
<evidence type="ECO:0000313" key="20">
    <source>
        <dbReference type="EMBL" id="KAK1891253.1"/>
    </source>
</evidence>
<dbReference type="Pfam" id="PF02824">
    <property type="entry name" value="TGS"/>
    <property type="match status" value="1"/>
</dbReference>
<dbReference type="CDD" id="cd01667">
    <property type="entry name" value="TGS_ThrRS"/>
    <property type="match status" value="1"/>
</dbReference>
<evidence type="ECO:0000256" key="13">
    <source>
        <dbReference type="ARBA" id="ARBA00023146"/>
    </source>
</evidence>
<reference evidence="20" key="1">
    <citation type="submission" date="2023-04" db="EMBL/GenBank/DDBJ databases">
        <title>Chromosome-level genome of Chaenocephalus aceratus.</title>
        <authorList>
            <person name="Park H."/>
        </authorList>
    </citation>
    <scope>NUCLEOTIDE SEQUENCE</scope>
    <source>
        <strain evidence="20">DE</strain>
        <tissue evidence="20">Muscle</tissue>
    </source>
</reference>
<dbReference type="InterPro" id="IPR012676">
    <property type="entry name" value="TGS-like"/>
</dbReference>
<dbReference type="Gene3D" id="3.40.50.800">
    <property type="entry name" value="Anticodon-binding domain"/>
    <property type="match status" value="1"/>
</dbReference>
<dbReference type="FunFam" id="3.40.50.800:FF:000003">
    <property type="entry name" value="Threonine--tRNA ligase 2, cytoplasmic"/>
    <property type="match status" value="1"/>
</dbReference>
<evidence type="ECO:0000256" key="1">
    <source>
        <dbReference type="ARBA" id="ARBA00004141"/>
    </source>
</evidence>
<keyword evidence="13" id="KW-0030">Aminoacyl-tRNA synthetase</keyword>
<keyword evidence="11 17" id="KW-1133">Transmembrane helix</keyword>
<evidence type="ECO:0000313" key="21">
    <source>
        <dbReference type="Proteomes" id="UP001228049"/>
    </source>
</evidence>
<dbReference type="InterPro" id="IPR002320">
    <property type="entry name" value="Thr-tRNA-ligase_IIa"/>
</dbReference>
<evidence type="ECO:0000256" key="2">
    <source>
        <dbReference type="ARBA" id="ARBA00008226"/>
    </source>
</evidence>
<dbReference type="FunFam" id="3.30.930.10:FF:000002">
    <property type="entry name" value="Threonine--tRNA ligase"/>
    <property type="match status" value="1"/>
</dbReference>
<dbReference type="Pfam" id="PF07973">
    <property type="entry name" value="tRNA_SAD"/>
    <property type="match status" value="1"/>
</dbReference>
<dbReference type="InterPro" id="IPR004095">
    <property type="entry name" value="TGS"/>
</dbReference>
<keyword evidence="10" id="KW-0648">Protein biosynthesis</keyword>
<dbReference type="SUPFAM" id="SSF81271">
    <property type="entry name" value="TGS-like"/>
    <property type="match status" value="1"/>
</dbReference>
<evidence type="ECO:0000256" key="9">
    <source>
        <dbReference type="ARBA" id="ARBA00022840"/>
    </source>
</evidence>
<feature type="domain" description="TGS" evidence="19">
    <location>
        <begin position="153"/>
        <end position="217"/>
    </location>
</feature>
<dbReference type="PRINTS" id="PR01047">
    <property type="entry name" value="TRNASYNTHTHR"/>
</dbReference>
<keyword evidence="21" id="KW-1185">Reference proteome</keyword>
<dbReference type="FunFam" id="3.10.20.30:FF:000006">
    <property type="entry name" value="Threonine--tRNA ligase, cytoplasmic"/>
    <property type="match status" value="1"/>
</dbReference>
<keyword evidence="12 17" id="KW-0472">Membrane</keyword>
<evidence type="ECO:0000259" key="18">
    <source>
        <dbReference type="PROSITE" id="PS50862"/>
    </source>
</evidence>
<dbReference type="FunFam" id="3.30.980.10:FF:000003">
    <property type="entry name" value="Threonine--tRNA ligase, cytoplasmic"/>
    <property type="match status" value="1"/>
</dbReference>
<dbReference type="Pfam" id="PF03129">
    <property type="entry name" value="HGTP_anticodon"/>
    <property type="match status" value="1"/>
</dbReference>
<dbReference type="InterPro" id="IPR012947">
    <property type="entry name" value="tRNA_SAD"/>
</dbReference>
<dbReference type="GO" id="GO:0004829">
    <property type="term" value="F:threonine-tRNA ligase activity"/>
    <property type="evidence" value="ECO:0007669"/>
    <property type="project" value="UniProtKB-EC"/>
</dbReference>
<dbReference type="Gene3D" id="3.30.980.10">
    <property type="entry name" value="Threonyl-trna Synthetase, Chain A, domain 2"/>
    <property type="match status" value="1"/>
</dbReference>
<dbReference type="InterPro" id="IPR007829">
    <property type="entry name" value="TM2"/>
</dbReference>
<sequence length="1024" mass="115337">MAECMAARLAAQEEQIRLFSGEISSLRDGLSQGLDAGLGAEVSPELESLRTENEKLRNTPTRQNNNKEKQNINNRAEKNTNKETNNRAEKKVGTVDTKSCDGNNKKEKKPDKGQAKGGVREQKSLPGFFAERLGLYEQLKRESDALLEERAKNSKPISVELPDGGKVEGRAWVTTPYQLACNISQGLADNAVISRVNGELWDLDRPLEHDCSLEILRFDNEDAQAVYWHSSAHILGEAMENFYGGCLCYGPPIENGFYYDMFLDGQKGVSSTEFGDLESLCKAVVKEKQPFERLEISKETLLKMFKYNKFKCRILNEKVTTPTTTVYRCGPLIDLCRGPHVRHTGKIKAMKIYKNSSTYWEGRSDMETLQRIYGISFPDSKMLKEWERFQEEAKNRDHRKIGKDQELFFFHDLSPGSCFFLPRGAFIYNTLTEFIREEYWRRGFQEVASPNIFNSKLWEASGHWQHYSDNMFSFPVEDDIFALKPMNCPRALSDVQPQAPLVEGTSSEVCRFRGPPQERAVGNTDRFNPSEALPAGRRSHLLHHGADRVGDEGLSGFPPLRLQRVGFSFQLHLSTRPEKYLGDIAVWNQAEKQLENSLNEFGEPWKLNPGDGAFYGPKIDIKIKDAIGRYHQCATIQLDFQLPIRLNLTFVGTDGDDKARPVIIHRAILGSVERMIAILTENYAGKWPLWLSPRQVMVVPVNTSFEDYAKKVCKQFTEAGFMADADLDSSCLLNKKIRNAQLAQYNFILVVGEKEKMTNGVNVRTRDSKVHGELSVSEVLARLTLLKQSRYLILQSVNGYLSSPHVGKEPPYPRESQHAPVITSPVVPAAASVSPSDEKSYTSGCPSGGLCQRLPADCMLCNFQHNCTYGKATSFTCKPRKGVHCIGESGQQQTNFSLSISCRFCWQLDPSQYRCFNSTSCMTVSCPRRRYNATCDVLDHVHCLGRRSFQKRLFCNWTGGYKWSTSLALSITLGGFGADRFYLGQWREGLGKLFSFGGLGIWTLIDVLLIGVGYVGPADGSLYI</sequence>
<comment type="subcellular location">
    <subcellularLocation>
        <location evidence="1">Membrane</location>
        <topology evidence="1">Multi-pass membrane protein</topology>
    </subcellularLocation>
</comment>
<evidence type="ECO:0000256" key="17">
    <source>
        <dbReference type="SAM" id="Phobius"/>
    </source>
</evidence>
<evidence type="ECO:0000256" key="14">
    <source>
        <dbReference type="ARBA" id="ARBA00031900"/>
    </source>
</evidence>
<feature type="region of interest" description="Disordered" evidence="16">
    <location>
        <begin position="28"/>
        <end position="122"/>
    </location>
</feature>
<dbReference type="InterPro" id="IPR036621">
    <property type="entry name" value="Anticodon-bd_dom_sf"/>
</dbReference>
<dbReference type="GO" id="GO:0005524">
    <property type="term" value="F:ATP binding"/>
    <property type="evidence" value="ECO:0007669"/>
    <property type="project" value="UniProtKB-KW"/>
</dbReference>
<feature type="compositionally biased region" description="Basic and acidic residues" evidence="16">
    <location>
        <begin position="103"/>
        <end position="122"/>
    </location>
</feature>
<dbReference type="InterPro" id="IPR002314">
    <property type="entry name" value="aa-tRNA-synt_IIb"/>
</dbReference>
<evidence type="ECO:0000256" key="7">
    <source>
        <dbReference type="ARBA" id="ARBA00022741"/>
    </source>
</evidence>
<evidence type="ECO:0000256" key="4">
    <source>
        <dbReference type="ARBA" id="ARBA00022598"/>
    </source>
</evidence>
<proteinExistence type="inferred from homology"/>
<dbReference type="GO" id="GO:0005739">
    <property type="term" value="C:mitochondrion"/>
    <property type="evidence" value="ECO:0007669"/>
    <property type="project" value="TreeGrafter"/>
</dbReference>
<dbReference type="InterPro" id="IPR047246">
    <property type="entry name" value="ThrRS_anticodon"/>
</dbReference>
<evidence type="ECO:0000256" key="16">
    <source>
        <dbReference type="SAM" id="MobiDB-lite"/>
    </source>
</evidence>
<dbReference type="EMBL" id="JASDAP010000015">
    <property type="protein sequence ID" value="KAK1891253.1"/>
    <property type="molecule type" value="Genomic_DNA"/>
</dbReference>
<dbReference type="InterPro" id="IPR045864">
    <property type="entry name" value="aa-tRNA-synth_II/BPL/LPL"/>
</dbReference>
<dbReference type="PROSITE" id="PS50862">
    <property type="entry name" value="AA_TRNA_LIGASE_II"/>
    <property type="match status" value="1"/>
</dbReference>
<dbReference type="Proteomes" id="UP001228049">
    <property type="component" value="Unassembled WGS sequence"/>
</dbReference>
<dbReference type="Gene3D" id="3.30.930.10">
    <property type="entry name" value="Bira Bifunctional Protein, Domain 2"/>
    <property type="match status" value="2"/>
</dbReference>
<dbReference type="SUPFAM" id="SSF52954">
    <property type="entry name" value="Class II aaRS ABD-related"/>
    <property type="match status" value="1"/>
</dbReference>
<evidence type="ECO:0000256" key="8">
    <source>
        <dbReference type="ARBA" id="ARBA00022833"/>
    </source>
</evidence>
<dbReference type="InterPro" id="IPR004154">
    <property type="entry name" value="Anticodon-bd"/>
</dbReference>
<evidence type="ECO:0000256" key="10">
    <source>
        <dbReference type="ARBA" id="ARBA00022917"/>
    </source>
</evidence>
<dbReference type="GO" id="GO:0016020">
    <property type="term" value="C:membrane"/>
    <property type="evidence" value="ECO:0007669"/>
    <property type="project" value="UniProtKB-SubCell"/>
</dbReference>
<feature type="compositionally biased region" description="Basic and acidic residues" evidence="16">
    <location>
        <begin position="65"/>
        <end position="93"/>
    </location>
</feature>
<keyword evidence="6" id="KW-0479">Metal-binding</keyword>
<dbReference type="SUPFAM" id="SSF55186">
    <property type="entry name" value="ThrRS/AlaRS common domain"/>
    <property type="match status" value="1"/>
</dbReference>
<feature type="compositionally biased region" description="Basic and acidic residues" evidence="16">
    <location>
        <begin position="47"/>
        <end position="57"/>
    </location>
</feature>
<keyword evidence="5 17" id="KW-0812">Transmembrane</keyword>
<dbReference type="PANTHER" id="PTHR11451">
    <property type="entry name" value="THREONINE-TRNA LIGASE"/>
    <property type="match status" value="1"/>
</dbReference>
<dbReference type="PANTHER" id="PTHR11451:SF51">
    <property type="entry name" value="THREONINE--TRNA LIGASE"/>
    <property type="match status" value="1"/>
</dbReference>
<evidence type="ECO:0000259" key="19">
    <source>
        <dbReference type="PROSITE" id="PS51880"/>
    </source>
</evidence>
<dbReference type="EC" id="6.1.1.3" evidence="3"/>
<keyword evidence="7" id="KW-0547">Nucleotide-binding</keyword>
<comment type="similarity">
    <text evidence="2">Belongs to the class-II aminoacyl-tRNA synthetase family.</text>
</comment>
<comment type="caution">
    <text evidence="20">The sequence shown here is derived from an EMBL/GenBank/DDBJ whole genome shotgun (WGS) entry which is preliminary data.</text>
</comment>
<dbReference type="GO" id="GO:0006435">
    <property type="term" value="P:threonyl-tRNA aminoacylation"/>
    <property type="evidence" value="ECO:0007669"/>
    <property type="project" value="InterPro"/>
</dbReference>
<dbReference type="SMART" id="SM00863">
    <property type="entry name" value="tRNA_SAD"/>
    <property type="match status" value="1"/>
</dbReference>
<keyword evidence="9" id="KW-0067">ATP-binding</keyword>
<dbReference type="Pfam" id="PF00587">
    <property type="entry name" value="tRNA-synt_2b"/>
    <property type="match status" value="1"/>
</dbReference>